<feature type="region of interest" description="Disordered" evidence="1">
    <location>
        <begin position="1"/>
        <end position="98"/>
    </location>
</feature>
<keyword evidence="2" id="KW-0812">Transmembrane</keyword>
<dbReference type="Proteomes" id="UP000799753">
    <property type="component" value="Unassembled WGS sequence"/>
</dbReference>
<feature type="region of interest" description="Disordered" evidence="1">
    <location>
        <begin position="300"/>
        <end position="342"/>
    </location>
</feature>
<accession>A0A6A6RYD2</accession>
<proteinExistence type="predicted"/>
<dbReference type="AlphaFoldDB" id="A0A6A6RYD2"/>
<reference evidence="3" key="1">
    <citation type="journal article" date="2020" name="Stud. Mycol.">
        <title>101 Dothideomycetes genomes: a test case for predicting lifestyles and emergence of pathogens.</title>
        <authorList>
            <person name="Haridas S."/>
            <person name="Albert R."/>
            <person name="Binder M."/>
            <person name="Bloem J."/>
            <person name="Labutti K."/>
            <person name="Salamov A."/>
            <person name="Andreopoulos B."/>
            <person name="Baker S."/>
            <person name="Barry K."/>
            <person name="Bills G."/>
            <person name="Bluhm B."/>
            <person name="Cannon C."/>
            <person name="Castanera R."/>
            <person name="Culley D."/>
            <person name="Daum C."/>
            <person name="Ezra D."/>
            <person name="Gonzalez J."/>
            <person name="Henrissat B."/>
            <person name="Kuo A."/>
            <person name="Liang C."/>
            <person name="Lipzen A."/>
            <person name="Lutzoni F."/>
            <person name="Magnuson J."/>
            <person name="Mondo S."/>
            <person name="Nolan M."/>
            <person name="Ohm R."/>
            <person name="Pangilinan J."/>
            <person name="Park H.-J."/>
            <person name="Ramirez L."/>
            <person name="Alfaro M."/>
            <person name="Sun H."/>
            <person name="Tritt A."/>
            <person name="Yoshinaga Y."/>
            <person name="Zwiers L.-H."/>
            <person name="Turgeon B."/>
            <person name="Goodwin S."/>
            <person name="Spatafora J."/>
            <person name="Crous P."/>
            <person name="Grigoriev I."/>
        </authorList>
    </citation>
    <scope>NUCLEOTIDE SEQUENCE</scope>
    <source>
        <strain evidence="3">CBS 473.64</strain>
    </source>
</reference>
<feature type="compositionally biased region" description="Low complexity" evidence="1">
    <location>
        <begin position="324"/>
        <end position="342"/>
    </location>
</feature>
<feature type="compositionally biased region" description="Polar residues" evidence="1">
    <location>
        <begin position="20"/>
        <end position="90"/>
    </location>
</feature>
<evidence type="ECO:0000313" key="4">
    <source>
        <dbReference type="Proteomes" id="UP000799753"/>
    </source>
</evidence>
<feature type="compositionally biased region" description="Basic residues" evidence="1">
    <location>
        <begin position="1"/>
        <end position="15"/>
    </location>
</feature>
<organism evidence="3 4">
    <name type="scientific">Massarina eburnea CBS 473.64</name>
    <dbReference type="NCBI Taxonomy" id="1395130"/>
    <lineage>
        <taxon>Eukaryota</taxon>
        <taxon>Fungi</taxon>
        <taxon>Dikarya</taxon>
        <taxon>Ascomycota</taxon>
        <taxon>Pezizomycotina</taxon>
        <taxon>Dothideomycetes</taxon>
        <taxon>Pleosporomycetidae</taxon>
        <taxon>Pleosporales</taxon>
        <taxon>Massarineae</taxon>
        <taxon>Massarinaceae</taxon>
        <taxon>Massarina</taxon>
    </lineage>
</organism>
<evidence type="ECO:0000256" key="2">
    <source>
        <dbReference type="SAM" id="Phobius"/>
    </source>
</evidence>
<evidence type="ECO:0000256" key="1">
    <source>
        <dbReference type="SAM" id="MobiDB-lite"/>
    </source>
</evidence>
<keyword evidence="4" id="KW-1185">Reference proteome</keyword>
<feature type="transmembrane region" description="Helical" evidence="2">
    <location>
        <begin position="143"/>
        <end position="164"/>
    </location>
</feature>
<protein>
    <submittedName>
        <fullName evidence="3">Uncharacterized protein</fullName>
    </submittedName>
</protein>
<dbReference type="OrthoDB" id="3799310at2759"/>
<sequence>MGPKSKPARKNRNKNKTRDATTQPHQQPAGQSSSVRTSLSGPSTLAINTIDVTAEPSTPGINTTNGTAESPTPTTAMSSYGSQLERQPSEMSKGIDDVPRRPTRPAWWKKYMSPVSGWRPCRAFRWTHNAVAIFFRGFKTQYWYDRLVTVAFLALFLFGCRVALELVLHMFSPAAAQESDPNCSIVYVTIPGPIITVSLIASRPTDPNHGTYYYSVINGTTEWLGSIAPPTRFSTLPTAPVSVSQTLSTATGSPPGSFLTSQIVPSTTQPSTIIVTTSVAGSPIVTTLILSGKSTSTPQFPFSTVPTESLHSYPPSSPPPSGPALPSTAAPSPSATVGPSSPVTSVVTITSIGSGGSASSYPPVVSASFGPPLSSPGMLFWIQCDVH</sequence>
<keyword evidence="2" id="KW-1133">Transmembrane helix</keyword>
<evidence type="ECO:0000313" key="3">
    <source>
        <dbReference type="EMBL" id="KAF2640370.1"/>
    </source>
</evidence>
<name>A0A6A6RYD2_9PLEO</name>
<dbReference type="EMBL" id="MU006785">
    <property type="protein sequence ID" value="KAF2640370.1"/>
    <property type="molecule type" value="Genomic_DNA"/>
</dbReference>
<keyword evidence="2" id="KW-0472">Membrane</keyword>
<feature type="compositionally biased region" description="Polar residues" evidence="1">
    <location>
        <begin position="300"/>
        <end position="310"/>
    </location>
</feature>
<gene>
    <name evidence="3" type="ORF">P280DRAFT_34349</name>
</gene>